<dbReference type="Proteomes" id="UP000653099">
    <property type="component" value="Unassembled WGS sequence"/>
</dbReference>
<dbReference type="RefSeq" id="WP_188786908.1">
    <property type="nucleotide sequence ID" value="NZ_BMOC01000009.1"/>
</dbReference>
<proteinExistence type="predicted"/>
<gene>
    <name evidence="1" type="ORF">GCM10008995_16300</name>
</gene>
<protein>
    <submittedName>
        <fullName evidence="1">Uncharacterized protein</fullName>
    </submittedName>
</protein>
<dbReference type="AlphaFoldDB" id="A0A830EB32"/>
<accession>A0A830EB32</accession>
<name>A0A830EB32_9EURY</name>
<reference evidence="1" key="2">
    <citation type="submission" date="2020-09" db="EMBL/GenBank/DDBJ databases">
        <authorList>
            <person name="Sun Q."/>
            <person name="Ohkuma M."/>
        </authorList>
    </citation>
    <scope>NUCLEOTIDE SEQUENCE</scope>
    <source>
        <strain evidence="1">JCM 14359</strain>
    </source>
</reference>
<dbReference type="OrthoDB" id="111380at2157"/>
<organism evidence="1 2">
    <name type="scientific">Halobellus salinus</name>
    <dbReference type="NCBI Taxonomy" id="931585"/>
    <lineage>
        <taxon>Archaea</taxon>
        <taxon>Methanobacteriati</taxon>
        <taxon>Methanobacteriota</taxon>
        <taxon>Stenosarchaea group</taxon>
        <taxon>Halobacteria</taxon>
        <taxon>Halobacteriales</taxon>
        <taxon>Haloferacaceae</taxon>
        <taxon>Halobellus</taxon>
    </lineage>
</organism>
<dbReference type="EMBL" id="BMOC01000009">
    <property type="protein sequence ID" value="GGJ07184.1"/>
    <property type="molecule type" value="Genomic_DNA"/>
</dbReference>
<evidence type="ECO:0000313" key="1">
    <source>
        <dbReference type="EMBL" id="GGJ07184.1"/>
    </source>
</evidence>
<keyword evidence="2" id="KW-1185">Reference proteome</keyword>
<evidence type="ECO:0000313" key="2">
    <source>
        <dbReference type="Proteomes" id="UP000653099"/>
    </source>
</evidence>
<comment type="caution">
    <text evidence="1">The sequence shown here is derived from an EMBL/GenBank/DDBJ whole genome shotgun (WGS) entry which is preliminary data.</text>
</comment>
<reference evidence="1" key="1">
    <citation type="journal article" date="2014" name="Int. J. Syst. Evol. Microbiol.">
        <title>Complete genome sequence of Corynebacterium casei LMG S-19264T (=DSM 44701T), isolated from a smear-ripened cheese.</title>
        <authorList>
            <consortium name="US DOE Joint Genome Institute (JGI-PGF)"/>
            <person name="Walter F."/>
            <person name="Albersmeier A."/>
            <person name="Kalinowski J."/>
            <person name="Ruckert C."/>
        </authorList>
    </citation>
    <scope>NUCLEOTIDE SEQUENCE</scope>
    <source>
        <strain evidence="1">JCM 14359</strain>
    </source>
</reference>
<sequence length="56" mass="6353">MPTKTAIHHNFMHITDKPGPIATEDDTPAWRQFVFGDENLPDPDYPLDHVPGAERL</sequence>